<dbReference type="EMBL" id="SBIQ01000041">
    <property type="protein sequence ID" value="KAF7683915.1"/>
    <property type="molecule type" value="Genomic_DNA"/>
</dbReference>
<dbReference type="Proteomes" id="UP001516464">
    <property type="component" value="Unassembled WGS sequence"/>
</dbReference>
<organism evidence="1 2">
    <name type="scientific">Astathelohania contejeani</name>
    <dbReference type="NCBI Taxonomy" id="164912"/>
    <lineage>
        <taxon>Eukaryota</taxon>
        <taxon>Fungi</taxon>
        <taxon>Fungi incertae sedis</taxon>
        <taxon>Microsporidia</taxon>
        <taxon>Astathelohaniidae</taxon>
        <taxon>Astathelohania</taxon>
    </lineage>
</organism>
<proteinExistence type="predicted"/>
<sequence length="457" mass="54638">MREIIVRIFQKKDNEWVVLKTGKLTIIRKDTIEINDYTSPKCILQIKDYLFRSSEDTIVILEGEEKEYAISFENMEIRDQFMGFVTSSENFDCMSDINQYNILTVFHKKRLIDEIIEQKIIEREVQSRNKKLILKFLELQDFRIYKEMSKYVNELYILFHEKSFITTTNTTSSRLQVLKEIFNGLIEEKSINNIEELTNQEKTNELTELNYDSLTYEELVKKLNIGVKLSHKAMIQIPLFYWLFKMKNINQNVLFYENLFLSISLNIKPFLEFLKSNSILHLMIEDLNVAIFNFNQNSFICFQAQQDKYIPSTENEEIIYYITNILYLLLNCAPDIKDNVFRVLPNLRDIRHPTIYRFMIYLLDTMDFRGREYFINAKWISLIKNILTNYDECLIDREMELFIIKILTSILKINNKIINKHFINLKEFKNKLIKRTEILNNKGCILSALKELINNID</sequence>
<gene>
    <name evidence="1" type="ORF">TCON_0884</name>
</gene>
<protein>
    <submittedName>
        <fullName evidence="1">Uncharacterized protein</fullName>
    </submittedName>
</protein>
<evidence type="ECO:0000313" key="2">
    <source>
        <dbReference type="Proteomes" id="UP001516464"/>
    </source>
</evidence>
<keyword evidence="2" id="KW-1185">Reference proteome</keyword>
<comment type="caution">
    <text evidence="1">The sequence shown here is derived from an EMBL/GenBank/DDBJ whole genome shotgun (WGS) entry which is preliminary data.</text>
</comment>
<reference evidence="1 2" key="1">
    <citation type="submission" date="2019-01" db="EMBL/GenBank/DDBJ databases">
        <title>Genomes sequencing and comparative genomics of infectious freshwater microsporidia, Cucumispora dikerogammari and Thelohania contejeani.</title>
        <authorList>
            <person name="Cormier A."/>
            <person name="Giraud I."/>
            <person name="Wattier R."/>
            <person name="Teixeira M."/>
            <person name="Grandjean F."/>
            <person name="Rigaud T."/>
            <person name="Cordaux R."/>
        </authorList>
    </citation>
    <scope>NUCLEOTIDE SEQUENCE [LARGE SCALE GENOMIC DNA]</scope>
    <source>
        <strain evidence="1">T1</strain>
        <tissue evidence="1">Spores</tissue>
    </source>
</reference>
<name>A0ABQ7I0G7_9MICR</name>
<evidence type="ECO:0000313" key="1">
    <source>
        <dbReference type="EMBL" id="KAF7683915.1"/>
    </source>
</evidence>
<accession>A0ABQ7I0G7</accession>